<comment type="subcellular location">
    <subcellularLocation>
        <location evidence="1">Secreted</location>
    </subcellularLocation>
</comment>
<evidence type="ECO:0000256" key="7">
    <source>
        <dbReference type="SAM" id="MobiDB-lite"/>
    </source>
</evidence>
<reference evidence="11 12" key="1">
    <citation type="submission" date="2025-04" db="UniProtKB">
        <authorList>
            <consortium name="RefSeq"/>
        </authorList>
    </citation>
    <scope>IDENTIFICATION</scope>
    <source>
        <tissue evidence="11 12">Sperm</tissue>
    </source>
</reference>
<dbReference type="AlphaFoldDB" id="A0AAJ7T5W9"/>
<dbReference type="Gene3D" id="2.60.120.200">
    <property type="match status" value="1"/>
</dbReference>
<feature type="region of interest" description="Disordered" evidence="7">
    <location>
        <begin position="461"/>
        <end position="793"/>
    </location>
</feature>
<organism evidence="10 11">
    <name type="scientific">Petromyzon marinus</name>
    <name type="common">Sea lamprey</name>
    <dbReference type="NCBI Taxonomy" id="7757"/>
    <lineage>
        <taxon>Eukaryota</taxon>
        <taxon>Metazoa</taxon>
        <taxon>Chordata</taxon>
        <taxon>Craniata</taxon>
        <taxon>Vertebrata</taxon>
        <taxon>Cyclostomata</taxon>
        <taxon>Hyperoartia</taxon>
        <taxon>Petromyzontiformes</taxon>
        <taxon>Petromyzontidae</taxon>
        <taxon>Petromyzon</taxon>
    </lineage>
</organism>
<evidence type="ECO:0000256" key="1">
    <source>
        <dbReference type="ARBA" id="ARBA00004613"/>
    </source>
</evidence>
<dbReference type="FunFam" id="3.40.50.410:FF:000004">
    <property type="entry name" value="collagen alpha-6(VI) chain"/>
    <property type="match status" value="1"/>
</dbReference>
<dbReference type="InterPro" id="IPR008160">
    <property type="entry name" value="Collagen"/>
</dbReference>
<feature type="compositionally biased region" description="Low complexity" evidence="7">
    <location>
        <begin position="893"/>
        <end position="905"/>
    </location>
</feature>
<evidence type="ECO:0000259" key="9">
    <source>
        <dbReference type="PROSITE" id="PS50234"/>
    </source>
</evidence>
<dbReference type="SMART" id="SM00327">
    <property type="entry name" value="VWA"/>
    <property type="match status" value="1"/>
</dbReference>
<dbReference type="InterPro" id="IPR036465">
    <property type="entry name" value="vWFA_dom_sf"/>
</dbReference>
<feature type="compositionally biased region" description="Basic and acidic residues" evidence="7">
    <location>
        <begin position="473"/>
        <end position="486"/>
    </location>
</feature>
<feature type="compositionally biased region" description="Gly residues" evidence="7">
    <location>
        <begin position="521"/>
        <end position="530"/>
    </location>
</feature>
<feature type="compositionally biased region" description="Basic and acidic residues" evidence="7">
    <location>
        <begin position="511"/>
        <end position="520"/>
    </location>
</feature>
<evidence type="ECO:0000256" key="8">
    <source>
        <dbReference type="SAM" id="SignalP"/>
    </source>
</evidence>
<feature type="signal peptide" evidence="8">
    <location>
        <begin position="1"/>
        <end position="19"/>
    </location>
</feature>
<dbReference type="RefSeq" id="XP_032810888.1">
    <property type="nucleotide sequence ID" value="XM_032954997.1"/>
</dbReference>
<dbReference type="PROSITE" id="PS50234">
    <property type="entry name" value="VWFA"/>
    <property type="match status" value="1"/>
</dbReference>
<feature type="chain" id="PRO_5044709312" evidence="8">
    <location>
        <begin position="20"/>
        <end position="960"/>
    </location>
</feature>
<proteinExistence type="predicted"/>
<feature type="compositionally biased region" description="Basic and acidic residues" evidence="7">
    <location>
        <begin position="871"/>
        <end position="882"/>
    </location>
</feature>
<feature type="compositionally biased region" description="Gly residues" evidence="7">
    <location>
        <begin position="545"/>
        <end position="554"/>
    </location>
</feature>
<evidence type="ECO:0000313" key="12">
    <source>
        <dbReference type="RefSeq" id="XP_032810888.1"/>
    </source>
</evidence>
<dbReference type="PANTHER" id="PTHR37456">
    <property type="entry name" value="SI:CH211-266K2.1"/>
    <property type="match status" value="1"/>
</dbReference>
<protein>
    <submittedName>
        <fullName evidence="11 12">Collagen alpha-1(XXI) chain-like</fullName>
    </submittedName>
</protein>
<dbReference type="Pfam" id="PF00092">
    <property type="entry name" value="VWA"/>
    <property type="match status" value="1"/>
</dbReference>
<dbReference type="KEGG" id="pmrn:116942718"/>
<feature type="compositionally biased region" description="Gly residues" evidence="7">
    <location>
        <begin position="689"/>
        <end position="701"/>
    </location>
</feature>
<dbReference type="GO" id="GO:0005576">
    <property type="term" value="C:extracellular region"/>
    <property type="evidence" value="ECO:0007669"/>
    <property type="project" value="UniProtKB-SubCell"/>
</dbReference>
<dbReference type="InterPro" id="IPR002035">
    <property type="entry name" value="VWF_A"/>
</dbReference>
<evidence type="ECO:0000256" key="5">
    <source>
        <dbReference type="ARBA" id="ARBA00023119"/>
    </source>
</evidence>
<evidence type="ECO:0000256" key="2">
    <source>
        <dbReference type="ARBA" id="ARBA00022525"/>
    </source>
</evidence>
<dbReference type="PRINTS" id="PR00453">
    <property type="entry name" value="VWFADOMAIN"/>
</dbReference>
<keyword evidence="2" id="KW-0964">Secreted</keyword>
<keyword evidence="4" id="KW-0677">Repeat</keyword>
<feature type="compositionally biased region" description="Low complexity" evidence="7">
    <location>
        <begin position="561"/>
        <end position="576"/>
    </location>
</feature>
<dbReference type="GO" id="GO:0005581">
    <property type="term" value="C:collagen trimer"/>
    <property type="evidence" value="ECO:0007669"/>
    <property type="project" value="UniProtKB-KW"/>
</dbReference>
<dbReference type="SUPFAM" id="SSF53300">
    <property type="entry name" value="vWA-like"/>
    <property type="match status" value="1"/>
</dbReference>
<keyword evidence="6" id="KW-0325">Glycoprotein</keyword>
<dbReference type="InterPro" id="IPR013320">
    <property type="entry name" value="ConA-like_dom_sf"/>
</dbReference>
<evidence type="ECO:0000256" key="3">
    <source>
        <dbReference type="ARBA" id="ARBA00022729"/>
    </source>
</evidence>
<evidence type="ECO:0000256" key="4">
    <source>
        <dbReference type="ARBA" id="ARBA00022737"/>
    </source>
</evidence>
<keyword evidence="10" id="KW-1185">Reference proteome</keyword>
<dbReference type="SUPFAM" id="SSF49899">
    <property type="entry name" value="Concanavalin A-like lectins/glucanases"/>
    <property type="match status" value="1"/>
</dbReference>
<sequence>MEWARTCLLLVLTVGAALSDESTSEEQRAGCSTVPHDLVFILDGSWSVGVSSFHTVKDWLVNITNSFEVGPRYTQVSVVQYSDSPKLEVSFSDRASADRVVSEIRSIGYLGGNTHTGKAIKFAMDEVFASSARRGSDVAKTAIVVTDGKSQDNVTVPAQEARASRITLFAVGVGSAAEEQELRNIANHPPSTYVFSVQDYDSIFKIKEVLKQKICEETVCPTRIPVPARDEKGFELLEGMMIHKKTARVLGSLPTQSAFSVSQQDDITESTKGVFPEGLPPSYVFVATFRMPGDVARRRWDLWRIVAHDGALQAAVTIDGEGRSVRFAATSLLRTAQSVEFVGPLVQKLFDEKWHQLRIVVTETSATLVIDDEEVDYKILDNIISIFINGKTQIAKYSQQEATAPVIIQKIRIYCDPGQSKRETACEIGGVKDERCKEIQALVGTLREPCQCPAGSPGPYGMRGFKGHKGHKGERGDPGADGKPGIRGEPGFPGATGPQGPQGPLGIRGISGREGEKGDPGSRGGPGLPGAAGLKGHRGVQGPVGEPGIGGPPGRKGEPGSKGSPGLPGLLGSKGYPGEDGRNGLPGLNGLKGEAGTPGYPGMRGEPGRTGPSGTQGQMGTLGHKGEQGLPGPEGERGPSGSMGFDGAAGLAGPPGPAGTKGSKGTTGTQGPWGLPGPAGRKGEAGLTGSPGYGGLPGGDGEMGEKGEAGLPGHQGERGIQGSYGLSGDKGDSGPTGAKGERGGPGLPGERGLHGNKGDPGPVGNLGPSGISGSIGDKGLPGYPGRQGRPGRPLTDNYVRKLCNDVIQDHLAGLLRSIMKPCEPCVASRGLPGPPGPPGTKGFRGLSGLPGHMGRPGYSGTPGEPGGSGLKGERGTKGDKGSKGSGRFGPMGNAGLPGAVGPAGLSKEGTAGITGPPGQQGQPGKAGSRGLPGLPGVCDPRGCFAAYVPYRPGHQKGPSD</sequence>
<keyword evidence="5" id="KW-0176">Collagen</keyword>
<dbReference type="PANTHER" id="PTHR37456:SF6">
    <property type="entry name" value="COLLAGEN ALPHA-1(XXIII) CHAIN-LIKE ISOFORM X2"/>
    <property type="match status" value="1"/>
</dbReference>
<dbReference type="InterPro" id="IPR048287">
    <property type="entry name" value="TSPN-like_N"/>
</dbReference>
<feature type="compositionally biased region" description="Low complexity" evidence="7">
    <location>
        <begin position="490"/>
        <end position="508"/>
    </location>
</feature>
<keyword evidence="3 8" id="KW-0732">Signal</keyword>
<dbReference type="InterPro" id="IPR050938">
    <property type="entry name" value="Collagen_Structural_Proteins"/>
</dbReference>
<dbReference type="FunFam" id="2.60.120.200:FF:000068">
    <property type="entry name" value="collagen alpha-1(XXI) chain isoform X1"/>
    <property type="match status" value="1"/>
</dbReference>
<evidence type="ECO:0000313" key="10">
    <source>
        <dbReference type="Proteomes" id="UP001318040"/>
    </source>
</evidence>
<dbReference type="SMART" id="SM00210">
    <property type="entry name" value="TSPN"/>
    <property type="match status" value="1"/>
</dbReference>
<gene>
    <name evidence="11 12" type="primary">LOC116942718</name>
</gene>
<feature type="compositionally biased region" description="Low complexity" evidence="7">
    <location>
        <begin position="781"/>
        <end position="793"/>
    </location>
</feature>
<dbReference type="Proteomes" id="UP001318040">
    <property type="component" value="Chromosome 15"/>
</dbReference>
<feature type="compositionally biased region" description="Low complexity" evidence="7">
    <location>
        <begin position="628"/>
        <end position="672"/>
    </location>
</feature>
<dbReference type="Pfam" id="PF01391">
    <property type="entry name" value="Collagen"/>
    <property type="match status" value="4"/>
</dbReference>
<name>A0AAJ7T5W9_PETMA</name>
<dbReference type="CDD" id="cd01472">
    <property type="entry name" value="vWA_collagen"/>
    <property type="match status" value="1"/>
</dbReference>
<dbReference type="RefSeq" id="XP_032810886.1">
    <property type="nucleotide sequence ID" value="XM_032954995.1"/>
</dbReference>
<evidence type="ECO:0000256" key="6">
    <source>
        <dbReference type="ARBA" id="ARBA00023180"/>
    </source>
</evidence>
<feature type="domain" description="VWFA" evidence="9">
    <location>
        <begin position="37"/>
        <end position="214"/>
    </location>
</feature>
<evidence type="ECO:0000313" key="11">
    <source>
        <dbReference type="RefSeq" id="XP_032810886.1"/>
    </source>
</evidence>
<dbReference type="Gene3D" id="3.40.50.410">
    <property type="entry name" value="von Willebrand factor, type A domain"/>
    <property type="match status" value="1"/>
</dbReference>
<feature type="region of interest" description="Disordered" evidence="7">
    <location>
        <begin position="829"/>
        <end position="933"/>
    </location>
</feature>
<accession>A0AAJ7T5W9</accession>